<comment type="similarity">
    <text evidence="1">Belongs to the EndA/NucM nuclease family.</text>
</comment>
<evidence type="ECO:0000256" key="6">
    <source>
        <dbReference type="SAM" id="SignalP"/>
    </source>
</evidence>
<evidence type="ECO:0000256" key="5">
    <source>
        <dbReference type="SAM" id="MobiDB-lite"/>
    </source>
</evidence>
<dbReference type="RefSeq" id="WP_093023204.1">
    <property type="nucleotide sequence ID" value="NZ_FPBK01000001.1"/>
</dbReference>
<accession>A0A1I7FBD3</accession>
<dbReference type="InterPro" id="IPR026444">
    <property type="entry name" value="Secre_tail"/>
</dbReference>
<evidence type="ECO:0000313" key="8">
    <source>
        <dbReference type="EMBL" id="SFU33425.1"/>
    </source>
</evidence>
<dbReference type="EMBL" id="FPBK01000001">
    <property type="protein sequence ID" value="SFU33425.1"/>
    <property type="molecule type" value="Genomic_DNA"/>
</dbReference>
<dbReference type="GO" id="GO:0016787">
    <property type="term" value="F:hydrolase activity"/>
    <property type="evidence" value="ECO:0007669"/>
    <property type="project" value="UniProtKB-KW"/>
</dbReference>
<dbReference type="SUPFAM" id="SSF54060">
    <property type="entry name" value="His-Me finger endonucleases"/>
    <property type="match status" value="1"/>
</dbReference>
<dbReference type="PANTHER" id="PTHR33607:SF2">
    <property type="entry name" value="ENDONUCLEASE-1"/>
    <property type="match status" value="1"/>
</dbReference>
<evidence type="ECO:0000313" key="9">
    <source>
        <dbReference type="Proteomes" id="UP000199138"/>
    </source>
</evidence>
<dbReference type="PANTHER" id="PTHR33607">
    <property type="entry name" value="ENDONUCLEASE-1"/>
    <property type="match status" value="1"/>
</dbReference>
<evidence type="ECO:0000256" key="2">
    <source>
        <dbReference type="ARBA" id="ARBA00022722"/>
    </source>
</evidence>
<feature type="chain" id="PRO_5011653897" evidence="6">
    <location>
        <begin position="19"/>
        <end position="650"/>
    </location>
</feature>
<dbReference type="InterPro" id="IPR007346">
    <property type="entry name" value="Endonuclease-I"/>
</dbReference>
<evidence type="ECO:0000259" key="7">
    <source>
        <dbReference type="Pfam" id="PF18962"/>
    </source>
</evidence>
<dbReference type="GO" id="GO:0004518">
    <property type="term" value="F:nuclease activity"/>
    <property type="evidence" value="ECO:0007669"/>
    <property type="project" value="UniProtKB-KW"/>
</dbReference>
<dbReference type="OrthoDB" id="5485925at2"/>
<gene>
    <name evidence="8" type="ORF">SAMN05216480_101812</name>
</gene>
<feature type="region of interest" description="Disordered" evidence="5">
    <location>
        <begin position="447"/>
        <end position="467"/>
    </location>
</feature>
<keyword evidence="3 6" id="KW-0732">Signal</keyword>
<dbReference type="Proteomes" id="UP000199138">
    <property type="component" value="Unassembled WGS sequence"/>
</dbReference>
<protein>
    <submittedName>
        <fullName evidence="8">Por secretion system C-terminal sorting domain-containing protein</fullName>
    </submittedName>
</protein>
<name>A0A1I7FBD3_9FLAO</name>
<reference evidence="9" key="1">
    <citation type="submission" date="2016-10" db="EMBL/GenBank/DDBJ databases">
        <authorList>
            <person name="Varghese N."/>
            <person name="Submissions S."/>
        </authorList>
    </citation>
    <scope>NUCLEOTIDE SEQUENCE [LARGE SCALE GENOMIC DNA]</scope>
    <source>
        <strain evidence="9">CGMCC 1.12333</strain>
    </source>
</reference>
<dbReference type="Pfam" id="PF04231">
    <property type="entry name" value="Endonuclease_1"/>
    <property type="match status" value="1"/>
</dbReference>
<keyword evidence="9" id="KW-1185">Reference proteome</keyword>
<evidence type="ECO:0000256" key="3">
    <source>
        <dbReference type="ARBA" id="ARBA00022729"/>
    </source>
</evidence>
<dbReference type="Gene3D" id="2.60.40.2030">
    <property type="match status" value="1"/>
</dbReference>
<dbReference type="InterPro" id="IPR038081">
    <property type="entry name" value="CalX-like_sf"/>
</dbReference>
<dbReference type="Pfam" id="PF18962">
    <property type="entry name" value="Por_Secre_tail"/>
    <property type="match status" value="1"/>
</dbReference>
<feature type="compositionally biased region" description="Polar residues" evidence="5">
    <location>
        <begin position="453"/>
        <end position="462"/>
    </location>
</feature>
<sequence length="650" mass="70824">MKKITFLFLLVASFTLNAQLVVNEVDADTPGVDNQEFIELKSDTPNLSLDGYVVVLFNGNGDYSYYSVDLDGYTTDDNGIIVIGSAGVSPFPGILISANVIQNGADAVAIYQGSWYDYPEDTPPTTENLIDALVYDTNDSDDTGLMAALGVTTQTNEGGNGSTTSNSVQRMNDGTYVSATPTPGLPNDGSGVVYNGITAQLSANEFVEGDSFSITFTTEDNVDETLVFDISFDNEGFSSEDISGNFSISIASGTSSVTETYQIIDDTEDEGDEVFVLNMINIPAGFNLLNNLLEGTITDDDYSTSAWGTPLNPTYGIVSSTAPDNYYSSLDGLSGAALEQAIQDIIADPNVVRAQNYGDVTDILKQSDQNPENNNEVWLIYTEQPRAKIDFQTTSNNTGTWNREHIYPQSRGGFSGGTEYEADGIDVYLPTNADDILAGHADAHHIRAVDGPENSSRGNQDYGSGAYEGPTANAGSWKGDVARSLFYMAIRYNDLDVVNGNPNDSTVGQLGDLATLLVWNTQDPADDFEMNRNNYIYTWQYNRNPFIDYPELADYIWGDNAGEVWNLPMSTHQEILEAVKIYPNPINSYFQITGISEEFKITIMDSTGKVVLSKSDVDSNRKIYIDGSAGIYLVTIETEKGTIRKKIIKM</sequence>
<proteinExistence type="inferred from homology"/>
<dbReference type="AlphaFoldDB" id="A0A1I7FBD3"/>
<feature type="signal peptide" evidence="6">
    <location>
        <begin position="1"/>
        <end position="18"/>
    </location>
</feature>
<evidence type="ECO:0000256" key="1">
    <source>
        <dbReference type="ARBA" id="ARBA00006429"/>
    </source>
</evidence>
<organism evidence="8 9">
    <name type="scientific">Pustulibacterium marinum</name>
    <dbReference type="NCBI Taxonomy" id="1224947"/>
    <lineage>
        <taxon>Bacteria</taxon>
        <taxon>Pseudomonadati</taxon>
        <taxon>Bacteroidota</taxon>
        <taxon>Flavobacteriia</taxon>
        <taxon>Flavobacteriales</taxon>
        <taxon>Flavobacteriaceae</taxon>
        <taxon>Pustulibacterium</taxon>
    </lineage>
</organism>
<keyword evidence="2" id="KW-0540">Nuclease</keyword>
<dbReference type="STRING" id="1224947.SAMN05216480_101812"/>
<dbReference type="InterPro" id="IPR044925">
    <property type="entry name" value="His-Me_finger_sf"/>
</dbReference>
<evidence type="ECO:0000256" key="4">
    <source>
        <dbReference type="ARBA" id="ARBA00022801"/>
    </source>
</evidence>
<dbReference type="SUPFAM" id="SSF141072">
    <property type="entry name" value="CalX-like"/>
    <property type="match status" value="1"/>
</dbReference>
<feature type="domain" description="Secretion system C-terminal sorting" evidence="7">
    <location>
        <begin position="581"/>
        <end position="648"/>
    </location>
</feature>
<dbReference type="NCBIfam" id="TIGR04183">
    <property type="entry name" value="Por_Secre_tail"/>
    <property type="match status" value="1"/>
</dbReference>
<keyword evidence="4" id="KW-0378">Hydrolase</keyword>